<evidence type="ECO:0000259" key="2">
    <source>
        <dbReference type="Pfam" id="PF03795"/>
    </source>
</evidence>
<feature type="domain" description="YCII-related" evidence="2">
    <location>
        <begin position="2"/>
        <end position="87"/>
    </location>
</feature>
<dbReference type="Pfam" id="PF03795">
    <property type="entry name" value="YCII"/>
    <property type="match status" value="1"/>
</dbReference>
<sequence length="91" mass="9666">MFVVRCQDKPGQLQVRLDNRAAHLAHLDAHAAQVVLAGPLLDAAGEAMVGSLLVLDFPDRAGLDAFLAADPYAKAGLFASVEVSLFKRARP</sequence>
<gene>
    <name evidence="3" type="ORF">ACFSNB_00100</name>
</gene>
<dbReference type="SUPFAM" id="SSF54909">
    <property type="entry name" value="Dimeric alpha+beta barrel"/>
    <property type="match status" value="1"/>
</dbReference>
<dbReference type="RefSeq" id="WP_377313317.1">
    <property type="nucleotide sequence ID" value="NZ_JBHUIY010000001.1"/>
</dbReference>
<dbReference type="PANTHER" id="PTHR33606">
    <property type="entry name" value="PROTEIN YCII"/>
    <property type="match status" value="1"/>
</dbReference>
<name>A0ABW5C7C8_9PROT</name>
<reference evidence="4" key="1">
    <citation type="journal article" date="2019" name="Int. J. Syst. Evol. Microbiol.">
        <title>The Global Catalogue of Microorganisms (GCM) 10K type strain sequencing project: providing services to taxonomists for standard genome sequencing and annotation.</title>
        <authorList>
            <consortium name="The Broad Institute Genomics Platform"/>
            <consortium name="The Broad Institute Genome Sequencing Center for Infectious Disease"/>
            <person name="Wu L."/>
            <person name="Ma J."/>
        </authorList>
    </citation>
    <scope>NUCLEOTIDE SEQUENCE [LARGE SCALE GENOMIC DNA]</scope>
    <source>
        <strain evidence="4">KCTC 15012</strain>
    </source>
</reference>
<proteinExistence type="inferred from homology"/>
<evidence type="ECO:0000313" key="3">
    <source>
        <dbReference type="EMBL" id="MFD2232197.1"/>
    </source>
</evidence>
<accession>A0ABW5C7C8</accession>
<dbReference type="EMBL" id="JBHUIY010000001">
    <property type="protein sequence ID" value="MFD2232197.1"/>
    <property type="molecule type" value="Genomic_DNA"/>
</dbReference>
<dbReference type="PANTHER" id="PTHR33606:SF3">
    <property type="entry name" value="PROTEIN YCII"/>
    <property type="match status" value="1"/>
</dbReference>
<comment type="caution">
    <text evidence="3">The sequence shown here is derived from an EMBL/GenBank/DDBJ whole genome shotgun (WGS) entry which is preliminary data.</text>
</comment>
<dbReference type="InterPro" id="IPR051807">
    <property type="entry name" value="Sec-metab_biosynth-assoc"/>
</dbReference>
<dbReference type="InterPro" id="IPR011008">
    <property type="entry name" value="Dimeric_a/b-barrel"/>
</dbReference>
<dbReference type="Gene3D" id="3.30.70.1060">
    <property type="entry name" value="Dimeric alpha+beta barrel"/>
    <property type="match status" value="1"/>
</dbReference>
<dbReference type="InterPro" id="IPR005545">
    <property type="entry name" value="YCII"/>
</dbReference>
<evidence type="ECO:0000256" key="1">
    <source>
        <dbReference type="ARBA" id="ARBA00007689"/>
    </source>
</evidence>
<evidence type="ECO:0000313" key="4">
    <source>
        <dbReference type="Proteomes" id="UP001597296"/>
    </source>
</evidence>
<comment type="similarity">
    <text evidence="1">Belongs to the YciI family.</text>
</comment>
<dbReference type="Proteomes" id="UP001597296">
    <property type="component" value="Unassembled WGS sequence"/>
</dbReference>
<keyword evidence="4" id="KW-1185">Reference proteome</keyword>
<protein>
    <submittedName>
        <fullName evidence="3">YciI family protein</fullName>
    </submittedName>
</protein>
<organism evidence="3 4">
    <name type="scientific">Phaeospirillum tilakii</name>
    <dbReference type="NCBI Taxonomy" id="741673"/>
    <lineage>
        <taxon>Bacteria</taxon>
        <taxon>Pseudomonadati</taxon>
        <taxon>Pseudomonadota</taxon>
        <taxon>Alphaproteobacteria</taxon>
        <taxon>Rhodospirillales</taxon>
        <taxon>Rhodospirillaceae</taxon>
        <taxon>Phaeospirillum</taxon>
    </lineage>
</organism>